<gene>
    <name evidence="1" type="ORF">OUZ56_002054</name>
</gene>
<organism evidence="1 2">
    <name type="scientific">Daphnia magna</name>
    <dbReference type="NCBI Taxonomy" id="35525"/>
    <lineage>
        <taxon>Eukaryota</taxon>
        <taxon>Metazoa</taxon>
        <taxon>Ecdysozoa</taxon>
        <taxon>Arthropoda</taxon>
        <taxon>Crustacea</taxon>
        <taxon>Branchiopoda</taxon>
        <taxon>Diplostraca</taxon>
        <taxon>Cladocera</taxon>
        <taxon>Anomopoda</taxon>
        <taxon>Daphniidae</taxon>
        <taxon>Daphnia</taxon>
    </lineage>
</organism>
<dbReference type="EMBL" id="JAOYFB010000036">
    <property type="protein sequence ID" value="KAK4020058.1"/>
    <property type="molecule type" value="Genomic_DNA"/>
</dbReference>
<reference evidence="1 2" key="1">
    <citation type="journal article" date="2023" name="Nucleic Acids Res.">
        <title>The hologenome of Daphnia magna reveals possible DNA methylation and microbiome-mediated evolution of the host genome.</title>
        <authorList>
            <person name="Chaturvedi A."/>
            <person name="Li X."/>
            <person name="Dhandapani V."/>
            <person name="Marshall H."/>
            <person name="Kissane S."/>
            <person name="Cuenca-Cambronero M."/>
            <person name="Asole G."/>
            <person name="Calvet F."/>
            <person name="Ruiz-Romero M."/>
            <person name="Marangio P."/>
            <person name="Guigo R."/>
            <person name="Rago D."/>
            <person name="Mirbahai L."/>
            <person name="Eastwood N."/>
            <person name="Colbourne J.K."/>
            <person name="Zhou J."/>
            <person name="Mallon E."/>
            <person name="Orsini L."/>
        </authorList>
    </citation>
    <scope>NUCLEOTIDE SEQUENCE [LARGE SCALE GENOMIC DNA]</scope>
    <source>
        <strain evidence="1">LRV0_1</strain>
    </source>
</reference>
<proteinExistence type="predicted"/>
<accession>A0ABR0A4J2</accession>
<dbReference type="Proteomes" id="UP001234178">
    <property type="component" value="Unassembled WGS sequence"/>
</dbReference>
<name>A0ABR0A4J2_9CRUS</name>
<comment type="caution">
    <text evidence="1">The sequence shown here is derived from an EMBL/GenBank/DDBJ whole genome shotgun (WGS) entry which is preliminary data.</text>
</comment>
<evidence type="ECO:0000313" key="2">
    <source>
        <dbReference type="Proteomes" id="UP001234178"/>
    </source>
</evidence>
<evidence type="ECO:0000313" key="1">
    <source>
        <dbReference type="EMBL" id="KAK4020058.1"/>
    </source>
</evidence>
<sequence length="73" mass="8630">MKSVTLNVQQLRNIRKQDKRRNGVIPESWPTAQSELKYSAFFFPKPSFDSEERSCYKKLHSTLNGSSYSEMYY</sequence>
<keyword evidence="2" id="KW-1185">Reference proteome</keyword>
<protein>
    <submittedName>
        <fullName evidence="1">Uncharacterized protein</fullName>
    </submittedName>
</protein>